<dbReference type="InterPro" id="IPR020472">
    <property type="entry name" value="WD40_PAC1"/>
</dbReference>
<protein>
    <submittedName>
        <fullName evidence="9">Similar to Saccharomyces cerevisiae YCR084C TUP1 General repressor of transcription</fullName>
    </submittedName>
</protein>
<dbReference type="PROSITE" id="PS50082">
    <property type="entry name" value="WD_REPEATS_2"/>
    <property type="match status" value="6"/>
</dbReference>
<dbReference type="AlphaFoldDB" id="A0A0J9XJD5"/>
<keyword evidence="5" id="KW-0804">Transcription</keyword>
<dbReference type="SMART" id="SM00320">
    <property type="entry name" value="WD40"/>
    <property type="match status" value="7"/>
</dbReference>
<feature type="repeat" description="WD" evidence="6">
    <location>
        <begin position="574"/>
        <end position="615"/>
    </location>
</feature>
<evidence type="ECO:0000259" key="8">
    <source>
        <dbReference type="Pfam" id="PF08581"/>
    </source>
</evidence>
<feature type="region of interest" description="Disordered" evidence="7">
    <location>
        <begin position="122"/>
        <end position="297"/>
    </location>
</feature>
<dbReference type="PROSITE" id="PS50294">
    <property type="entry name" value="WD_REPEATS_REGION"/>
    <property type="match status" value="6"/>
</dbReference>
<dbReference type="PANTHER" id="PTHR19848:SF8">
    <property type="entry name" value="F-BOX AND WD REPEAT DOMAIN CONTAINING 7"/>
    <property type="match status" value="1"/>
</dbReference>
<accession>A0A0J9XJD5</accession>
<evidence type="ECO:0000313" key="10">
    <source>
        <dbReference type="Proteomes" id="UP000242525"/>
    </source>
</evidence>
<feature type="compositionally biased region" description="Polar residues" evidence="7">
    <location>
        <begin position="225"/>
        <end position="235"/>
    </location>
</feature>
<dbReference type="FunFam" id="2.130.10.10:FF:000111">
    <property type="entry name" value="Transcriptional repressor rco-1"/>
    <property type="match status" value="1"/>
</dbReference>
<feature type="compositionally biased region" description="Low complexity" evidence="7">
    <location>
        <begin position="158"/>
        <end position="182"/>
    </location>
</feature>
<dbReference type="STRING" id="1173061.A0A0J9XJD5"/>
<dbReference type="Pfam" id="PF00400">
    <property type="entry name" value="WD40"/>
    <property type="match status" value="7"/>
</dbReference>
<feature type="repeat" description="WD" evidence="6">
    <location>
        <begin position="436"/>
        <end position="477"/>
    </location>
</feature>
<evidence type="ECO:0000313" key="9">
    <source>
        <dbReference type="EMBL" id="CDO57450.1"/>
    </source>
</evidence>
<gene>
    <name evidence="9" type="ORF">BN980_GECA21s01429g</name>
</gene>
<dbReference type="CDD" id="cd00200">
    <property type="entry name" value="WD40"/>
    <property type="match status" value="1"/>
</dbReference>
<comment type="caution">
    <text evidence="9">The sequence shown here is derived from an EMBL/GenBank/DDBJ whole genome shotgun (WGS) entry which is preliminary data.</text>
</comment>
<dbReference type="InterPro" id="IPR013890">
    <property type="entry name" value="Tscrpt_rep_Tup1_N"/>
</dbReference>
<evidence type="ECO:0000256" key="7">
    <source>
        <dbReference type="SAM" id="MobiDB-lite"/>
    </source>
</evidence>
<feature type="domain" description="Transcriptional repressor Tup1 N-terminal" evidence="8">
    <location>
        <begin position="14"/>
        <end position="89"/>
    </location>
</feature>
<sequence>MSYPQRIVQPPSYKLNDLLDAIKQEYEAVTNEASSFRIHKDEFDRKFSQQNAEMQQIKQTVMELELNHRKMKERYEEEILRLKREIETRATQQQQQQQQQQPSQPPHQLLPQQQQNIIQNEQQPPSLGRSGSGVFGGIMAGQPGSLPQQAPPPPQSIPPQGANSFPPYQNGPNGPNGYPTNGAAVPIPPPQQHQPQPPQSSLPQPPTTNSTAAVTTSTAPAANARSTPSNSTNGLHASLSPSSKKRSEASSTPGPTSTATNGQQAGIKTAPSATATPVPAQATTASSTPVPTSQSDMNQLQQQALALGNIFPEFDKVAPEFKKQKDDWFVMYNELAPRRLDVELVHSLEHHSVVCCVRFSADGKYVATGCNRSAQIYDVETGQLVCKLQDDSAEREGDLYIRSVCFSPDGKYLATGAEDKQIRVWDIKTRQIRYLFQGHDQDIYSLDFSRNGKHIASGSGDRTVRMWDMETGKPVLTLSIADGVTTVAISPDGKYVAAGSLDKTVRVWDTSTGFLVERLDAPDGHKDSVYSVAFTPDGKDLVSGSLDKTIKYWELQSPRNIQATHKGGICARTFVGHKDFVLSVAFTPDGQWILSGSKDRGVQFWDPRTSQVQLTLQGHKNSVISVAPSPAGGLFATGSGDCKARIWKYFPVS</sequence>
<evidence type="ECO:0000256" key="2">
    <source>
        <dbReference type="ARBA" id="ARBA00022574"/>
    </source>
</evidence>
<feature type="compositionally biased region" description="Pro residues" evidence="7">
    <location>
        <begin position="186"/>
        <end position="206"/>
    </location>
</feature>
<dbReference type="InterPro" id="IPR015943">
    <property type="entry name" value="WD40/YVTN_repeat-like_dom_sf"/>
</dbReference>
<dbReference type="Gene3D" id="1.20.5.340">
    <property type="match status" value="1"/>
</dbReference>
<dbReference type="EMBL" id="CCBN010000021">
    <property type="protein sequence ID" value="CDO57450.1"/>
    <property type="molecule type" value="Genomic_DNA"/>
</dbReference>
<feature type="repeat" description="WD" evidence="6">
    <location>
        <begin position="484"/>
        <end position="518"/>
    </location>
</feature>
<dbReference type="SUPFAM" id="SSF50978">
    <property type="entry name" value="WD40 repeat-like"/>
    <property type="match status" value="1"/>
</dbReference>
<feature type="compositionally biased region" description="Low complexity" evidence="7">
    <location>
        <begin position="249"/>
        <end position="260"/>
    </location>
</feature>
<dbReference type="InterPro" id="IPR019775">
    <property type="entry name" value="WD40_repeat_CS"/>
</dbReference>
<dbReference type="InterPro" id="IPR001680">
    <property type="entry name" value="WD40_rpt"/>
</dbReference>
<dbReference type="PANTHER" id="PTHR19848">
    <property type="entry name" value="WD40 REPEAT PROTEIN"/>
    <property type="match status" value="1"/>
</dbReference>
<feature type="compositionally biased region" description="Gly residues" evidence="7">
    <location>
        <begin position="130"/>
        <end position="139"/>
    </location>
</feature>
<keyword evidence="4" id="KW-0805">Transcription regulation</keyword>
<feature type="repeat" description="WD" evidence="6">
    <location>
        <begin position="616"/>
        <end position="648"/>
    </location>
</feature>
<organism evidence="9 10">
    <name type="scientific">Geotrichum candidum</name>
    <name type="common">Oospora lactis</name>
    <name type="synonym">Dipodascus geotrichum</name>
    <dbReference type="NCBI Taxonomy" id="1173061"/>
    <lineage>
        <taxon>Eukaryota</taxon>
        <taxon>Fungi</taxon>
        <taxon>Dikarya</taxon>
        <taxon>Ascomycota</taxon>
        <taxon>Saccharomycotina</taxon>
        <taxon>Dipodascomycetes</taxon>
        <taxon>Dipodascales</taxon>
        <taxon>Dipodascaceae</taxon>
        <taxon>Geotrichum</taxon>
    </lineage>
</organism>
<dbReference type="PRINTS" id="PR00320">
    <property type="entry name" value="GPROTEINBRPT"/>
</dbReference>
<feature type="compositionally biased region" description="Low complexity" evidence="7">
    <location>
        <begin position="269"/>
        <end position="297"/>
    </location>
</feature>
<proteinExistence type="predicted"/>
<dbReference type="Gene3D" id="2.130.10.10">
    <property type="entry name" value="YVTN repeat-like/Quinoprotein amine dehydrogenase"/>
    <property type="match status" value="1"/>
</dbReference>
<keyword evidence="1" id="KW-0678">Repressor</keyword>
<feature type="repeat" description="WD" evidence="6">
    <location>
        <begin position="401"/>
        <end position="435"/>
    </location>
</feature>
<keyword evidence="10" id="KW-1185">Reference proteome</keyword>
<evidence type="ECO:0000256" key="3">
    <source>
        <dbReference type="ARBA" id="ARBA00022737"/>
    </source>
</evidence>
<keyword evidence="2 6" id="KW-0853">WD repeat</keyword>
<dbReference type="PROSITE" id="PS00678">
    <property type="entry name" value="WD_REPEATS_1"/>
    <property type="match status" value="3"/>
</dbReference>
<feature type="compositionally biased region" description="Low complexity" evidence="7">
    <location>
        <begin position="92"/>
        <end position="110"/>
    </location>
</feature>
<feature type="repeat" description="WD" evidence="6">
    <location>
        <begin position="522"/>
        <end position="563"/>
    </location>
</feature>
<name>A0A0J9XJD5_GEOCN</name>
<dbReference type="OrthoDB" id="17410at2759"/>
<dbReference type="Proteomes" id="UP000242525">
    <property type="component" value="Unassembled WGS sequence"/>
</dbReference>
<evidence type="ECO:0000256" key="6">
    <source>
        <dbReference type="PROSITE-ProRule" id="PRU00221"/>
    </source>
</evidence>
<feature type="compositionally biased region" description="Low complexity" evidence="7">
    <location>
        <begin position="207"/>
        <end position="224"/>
    </location>
</feature>
<reference evidence="9" key="1">
    <citation type="submission" date="2014-03" db="EMBL/GenBank/DDBJ databases">
        <authorList>
            <person name="Casaregola S."/>
        </authorList>
    </citation>
    <scope>NUCLEOTIDE SEQUENCE [LARGE SCALE GENOMIC DNA]</scope>
    <source>
        <strain evidence="9">CLIB 918</strain>
    </source>
</reference>
<keyword evidence="3" id="KW-0677">Repeat</keyword>
<evidence type="ECO:0000256" key="1">
    <source>
        <dbReference type="ARBA" id="ARBA00022491"/>
    </source>
</evidence>
<dbReference type="InterPro" id="IPR036322">
    <property type="entry name" value="WD40_repeat_dom_sf"/>
</dbReference>
<feature type="region of interest" description="Disordered" evidence="7">
    <location>
        <begin position="88"/>
        <end position="110"/>
    </location>
</feature>
<evidence type="ECO:0000256" key="5">
    <source>
        <dbReference type="ARBA" id="ARBA00023163"/>
    </source>
</evidence>
<evidence type="ECO:0000256" key="4">
    <source>
        <dbReference type="ARBA" id="ARBA00023015"/>
    </source>
</evidence>
<dbReference type="Pfam" id="PF08581">
    <property type="entry name" value="Tup_N"/>
    <property type="match status" value="1"/>
</dbReference>